<protein>
    <submittedName>
        <fullName evidence="2">PIN domain-containing protein</fullName>
    </submittedName>
</protein>
<dbReference type="InterPro" id="IPR002850">
    <property type="entry name" value="PIN_toxin-like"/>
</dbReference>
<reference evidence="2 3" key="1">
    <citation type="submission" date="2020-04" db="EMBL/GenBank/DDBJ databases">
        <title>Azohydromonas sp. isolated from soil.</title>
        <authorList>
            <person name="Dahal R.H."/>
        </authorList>
    </citation>
    <scope>NUCLEOTIDE SEQUENCE [LARGE SCALE GENOMIC DNA]</scope>
    <source>
        <strain evidence="2 3">G-1-1-14</strain>
    </source>
</reference>
<gene>
    <name evidence="2" type="ORF">HHL10_01870</name>
</gene>
<dbReference type="Pfam" id="PF13470">
    <property type="entry name" value="PIN_3"/>
    <property type="match status" value="1"/>
</dbReference>
<accession>A0A848F553</accession>
<feature type="domain" description="PIN" evidence="1">
    <location>
        <begin position="16"/>
        <end position="128"/>
    </location>
</feature>
<dbReference type="InterPro" id="IPR002716">
    <property type="entry name" value="PIN_dom"/>
</dbReference>
<dbReference type="PANTHER" id="PTHR34610:SF3">
    <property type="entry name" value="SSL7007 PROTEIN"/>
    <property type="match status" value="1"/>
</dbReference>
<dbReference type="InterPro" id="IPR029060">
    <property type="entry name" value="PIN-like_dom_sf"/>
</dbReference>
<dbReference type="PANTHER" id="PTHR34610">
    <property type="entry name" value="SSL7007 PROTEIN"/>
    <property type="match status" value="1"/>
</dbReference>
<comment type="caution">
    <text evidence="2">The sequence shown here is derived from an EMBL/GenBank/DDBJ whole genome shotgun (WGS) entry which is preliminary data.</text>
</comment>
<evidence type="ECO:0000313" key="2">
    <source>
        <dbReference type="EMBL" id="NML13729.1"/>
    </source>
</evidence>
<dbReference type="AlphaFoldDB" id="A0A848F553"/>
<proteinExistence type="predicted"/>
<name>A0A848F553_9BURK</name>
<evidence type="ECO:0000313" key="3">
    <source>
        <dbReference type="Proteomes" id="UP000574067"/>
    </source>
</evidence>
<dbReference type="CDD" id="cd09854">
    <property type="entry name" value="PIN_VapC-like"/>
    <property type="match status" value="1"/>
</dbReference>
<organism evidence="2 3">
    <name type="scientific">Azohydromonas caseinilytica</name>
    <dbReference type="NCBI Taxonomy" id="2728836"/>
    <lineage>
        <taxon>Bacteria</taxon>
        <taxon>Pseudomonadati</taxon>
        <taxon>Pseudomonadota</taxon>
        <taxon>Betaproteobacteria</taxon>
        <taxon>Burkholderiales</taxon>
        <taxon>Sphaerotilaceae</taxon>
        <taxon>Azohydromonas</taxon>
    </lineage>
</organism>
<dbReference type="EMBL" id="JABBFW010000001">
    <property type="protein sequence ID" value="NML13729.1"/>
    <property type="molecule type" value="Genomic_DNA"/>
</dbReference>
<keyword evidence="3" id="KW-1185">Reference proteome</keyword>
<dbReference type="RefSeq" id="WP_169158629.1">
    <property type="nucleotide sequence ID" value="NZ_JABBFW010000001.1"/>
</dbReference>
<dbReference type="SUPFAM" id="SSF88723">
    <property type="entry name" value="PIN domain-like"/>
    <property type="match status" value="1"/>
</dbReference>
<dbReference type="Proteomes" id="UP000574067">
    <property type="component" value="Unassembled WGS sequence"/>
</dbReference>
<evidence type="ECO:0000259" key="1">
    <source>
        <dbReference type="Pfam" id="PF13470"/>
    </source>
</evidence>
<sequence length="158" mass="17341">MDALPSGSSVAAAPGVVLDSNAVLDWLLFGDATMHRLGKAIADGQCRWIVTPALRGELEHVLARGLRSRPQADAAPLWRAWERLACSVEHPAETAPPPGLRCSDGDDQKFLDVALARRARWLVSRDRALLKLRRKARERGLLILPPAQWTLEEPAFPG</sequence>